<feature type="region of interest" description="Disordered" evidence="1">
    <location>
        <begin position="1"/>
        <end position="42"/>
    </location>
</feature>
<dbReference type="EMBL" id="RQTK01000365">
    <property type="protein sequence ID" value="RUS80926.1"/>
    <property type="molecule type" value="Genomic_DNA"/>
</dbReference>
<accession>A0A3S1BHM6</accession>
<comment type="caution">
    <text evidence="2">The sequence shown here is derived from an EMBL/GenBank/DDBJ whole genome shotgun (WGS) entry which is preliminary data.</text>
</comment>
<sequence>MELSLRSEVLPSPRSGHSTCRLDSPHTGLDPPGVGMTQMDKRPGLDYPADTCALLDTLSQAAVEQSCPLDRTSPHHRVQQAGTDLYWSSSCRLCRVGSCSRSGYRTDSSRCQHRKVQGPSCLQGSSGH</sequence>
<keyword evidence="3" id="KW-1185">Reference proteome</keyword>
<protein>
    <submittedName>
        <fullName evidence="2">Uncharacterized protein</fullName>
    </submittedName>
</protein>
<name>A0A3S1BHM6_ELYCH</name>
<evidence type="ECO:0000256" key="1">
    <source>
        <dbReference type="SAM" id="MobiDB-lite"/>
    </source>
</evidence>
<dbReference type="AlphaFoldDB" id="A0A3S1BHM6"/>
<proteinExistence type="predicted"/>
<evidence type="ECO:0000313" key="2">
    <source>
        <dbReference type="EMBL" id="RUS80926.1"/>
    </source>
</evidence>
<evidence type="ECO:0000313" key="3">
    <source>
        <dbReference type="Proteomes" id="UP000271974"/>
    </source>
</evidence>
<dbReference type="Proteomes" id="UP000271974">
    <property type="component" value="Unassembled WGS sequence"/>
</dbReference>
<gene>
    <name evidence="2" type="ORF">EGW08_011307</name>
</gene>
<organism evidence="2 3">
    <name type="scientific">Elysia chlorotica</name>
    <name type="common">Eastern emerald elysia</name>
    <name type="synonym">Sea slug</name>
    <dbReference type="NCBI Taxonomy" id="188477"/>
    <lineage>
        <taxon>Eukaryota</taxon>
        <taxon>Metazoa</taxon>
        <taxon>Spiralia</taxon>
        <taxon>Lophotrochozoa</taxon>
        <taxon>Mollusca</taxon>
        <taxon>Gastropoda</taxon>
        <taxon>Heterobranchia</taxon>
        <taxon>Euthyneura</taxon>
        <taxon>Panpulmonata</taxon>
        <taxon>Sacoglossa</taxon>
        <taxon>Placobranchoidea</taxon>
        <taxon>Plakobranchidae</taxon>
        <taxon>Elysia</taxon>
    </lineage>
</organism>
<reference evidence="2 3" key="1">
    <citation type="submission" date="2019-01" db="EMBL/GenBank/DDBJ databases">
        <title>A draft genome assembly of the solar-powered sea slug Elysia chlorotica.</title>
        <authorList>
            <person name="Cai H."/>
            <person name="Li Q."/>
            <person name="Fang X."/>
            <person name="Li J."/>
            <person name="Curtis N.E."/>
            <person name="Altenburger A."/>
            <person name="Shibata T."/>
            <person name="Feng M."/>
            <person name="Maeda T."/>
            <person name="Schwartz J.A."/>
            <person name="Shigenobu S."/>
            <person name="Lundholm N."/>
            <person name="Nishiyama T."/>
            <person name="Yang H."/>
            <person name="Hasebe M."/>
            <person name="Li S."/>
            <person name="Pierce S.K."/>
            <person name="Wang J."/>
        </authorList>
    </citation>
    <scope>NUCLEOTIDE SEQUENCE [LARGE SCALE GENOMIC DNA]</scope>
    <source>
        <strain evidence="2">EC2010</strain>
        <tissue evidence="2">Whole organism of an adult</tissue>
    </source>
</reference>